<evidence type="ECO:0000313" key="1">
    <source>
        <dbReference type="EMBL" id="GIX82937.1"/>
    </source>
</evidence>
<comment type="caution">
    <text evidence="1">The sequence shown here is derived from an EMBL/GenBank/DDBJ whole genome shotgun (WGS) entry which is preliminary data.</text>
</comment>
<dbReference type="EMBL" id="BPLR01020822">
    <property type="protein sequence ID" value="GIX82937.1"/>
    <property type="molecule type" value="Genomic_DNA"/>
</dbReference>
<keyword evidence="2" id="KW-1185">Reference proteome</keyword>
<protein>
    <submittedName>
        <fullName evidence="1">Zinc finger MYM-type protein 1</fullName>
    </submittedName>
</protein>
<dbReference type="AlphaFoldDB" id="A0AAV4NDU0"/>
<name>A0AAV4NDU0_CAEEX</name>
<proteinExistence type="predicted"/>
<dbReference type="Proteomes" id="UP001054945">
    <property type="component" value="Unassembled WGS sequence"/>
</dbReference>
<gene>
    <name evidence="1" type="primary">ALC60_12158</name>
    <name evidence="1" type="ORF">CEXT_212211</name>
</gene>
<organism evidence="1 2">
    <name type="scientific">Caerostris extrusa</name>
    <name type="common">Bark spider</name>
    <name type="synonym">Caerostris bankana</name>
    <dbReference type="NCBI Taxonomy" id="172846"/>
    <lineage>
        <taxon>Eukaryota</taxon>
        <taxon>Metazoa</taxon>
        <taxon>Ecdysozoa</taxon>
        <taxon>Arthropoda</taxon>
        <taxon>Chelicerata</taxon>
        <taxon>Arachnida</taxon>
        <taxon>Araneae</taxon>
        <taxon>Araneomorphae</taxon>
        <taxon>Entelegynae</taxon>
        <taxon>Araneoidea</taxon>
        <taxon>Araneidae</taxon>
        <taxon>Caerostris</taxon>
    </lineage>
</organism>
<accession>A0AAV4NDU0</accession>
<evidence type="ECO:0000313" key="2">
    <source>
        <dbReference type="Proteomes" id="UP001054945"/>
    </source>
</evidence>
<sequence>MTTRSYKSGAQKRRIRKLFRMLDKGLDELRELLPQCVSPNDGLPIECLLIFLEIDNHKGKSIVKMVHLTNESQIDFSKCRGQSRDNVANMSGKYKGMQEMILKINAMDIPCAGYSLDLIGRAAVDVCLDTVNFFGIFQGMYNFLSSSLLFIQQYCCHSLKMIQSSNVFVKD</sequence>
<reference evidence="1 2" key="1">
    <citation type="submission" date="2021-06" db="EMBL/GenBank/DDBJ databases">
        <title>Caerostris extrusa draft genome.</title>
        <authorList>
            <person name="Kono N."/>
            <person name="Arakawa K."/>
        </authorList>
    </citation>
    <scope>NUCLEOTIDE SEQUENCE [LARGE SCALE GENOMIC DNA]</scope>
</reference>